<dbReference type="InterPro" id="IPR038390">
    <property type="entry name" value="Metal_Tscrpt_repr_sf"/>
</dbReference>
<dbReference type="PANTHER" id="PTHR33677">
    <property type="entry name" value="TRANSCRIPTIONAL REPRESSOR FRMR-RELATED"/>
    <property type="match status" value="1"/>
</dbReference>
<organism evidence="1">
    <name type="scientific">marine sediment metagenome</name>
    <dbReference type="NCBI Taxonomy" id="412755"/>
    <lineage>
        <taxon>unclassified sequences</taxon>
        <taxon>metagenomes</taxon>
        <taxon>ecological metagenomes</taxon>
    </lineage>
</organism>
<dbReference type="GO" id="GO:0046872">
    <property type="term" value="F:metal ion binding"/>
    <property type="evidence" value="ECO:0007669"/>
    <property type="project" value="InterPro"/>
</dbReference>
<dbReference type="PANTHER" id="PTHR33677:SF5">
    <property type="entry name" value="TRANSCRIPTIONAL REPRESSOR FRMR"/>
    <property type="match status" value="1"/>
</dbReference>
<dbReference type="GO" id="GO:0003677">
    <property type="term" value="F:DNA binding"/>
    <property type="evidence" value="ECO:0007669"/>
    <property type="project" value="InterPro"/>
</dbReference>
<dbReference type="AlphaFoldDB" id="A0A0F9TMR5"/>
<name>A0A0F9TMR5_9ZZZZ</name>
<gene>
    <name evidence="1" type="ORF">LCGC14_0633610</name>
</gene>
<dbReference type="CDD" id="cd10153">
    <property type="entry name" value="RcnR-FrmR-like_DUF156"/>
    <property type="match status" value="1"/>
</dbReference>
<reference evidence="1" key="1">
    <citation type="journal article" date="2015" name="Nature">
        <title>Complex archaea that bridge the gap between prokaryotes and eukaryotes.</title>
        <authorList>
            <person name="Spang A."/>
            <person name="Saw J.H."/>
            <person name="Jorgensen S.L."/>
            <person name="Zaremba-Niedzwiedzka K."/>
            <person name="Martijn J."/>
            <person name="Lind A.E."/>
            <person name="van Eijk R."/>
            <person name="Schleper C."/>
            <person name="Guy L."/>
            <person name="Ettema T.J."/>
        </authorList>
    </citation>
    <scope>NUCLEOTIDE SEQUENCE</scope>
</reference>
<evidence type="ECO:0000313" key="1">
    <source>
        <dbReference type="EMBL" id="KKN50346.1"/>
    </source>
</evidence>
<dbReference type="InterPro" id="IPR003735">
    <property type="entry name" value="Metal_Tscrpt_repr"/>
</dbReference>
<evidence type="ECO:0008006" key="2">
    <source>
        <dbReference type="Google" id="ProtNLM"/>
    </source>
</evidence>
<sequence>MSHITQNKPKLLGRVRRMRGQVEALERAIEADKGCAEVLHQIAAVRGAMNGLMAEVMEDHIQMHVAHPDIESDAERRKGADELIDVIRTYLK</sequence>
<dbReference type="Gene3D" id="1.20.58.1000">
    <property type="entry name" value="Metal-sensitive repressor, helix protomer"/>
    <property type="match status" value="1"/>
</dbReference>
<accession>A0A0F9TMR5</accession>
<comment type="caution">
    <text evidence="1">The sequence shown here is derived from an EMBL/GenBank/DDBJ whole genome shotgun (WGS) entry which is preliminary data.</text>
</comment>
<proteinExistence type="predicted"/>
<dbReference type="GO" id="GO:0006355">
    <property type="term" value="P:regulation of DNA-templated transcription"/>
    <property type="evidence" value="ECO:0007669"/>
    <property type="project" value="InterPro"/>
</dbReference>
<dbReference type="EMBL" id="LAZR01001119">
    <property type="protein sequence ID" value="KKN50346.1"/>
    <property type="molecule type" value="Genomic_DNA"/>
</dbReference>
<dbReference type="Pfam" id="PF02583">
    <property type="entry name" value="Trns_repr_metal"/>
    <property type="match status" value="1"/>
</dbReference>
<protein>
    <recommendedName>
        <fullName evidence="2">Transcriptional regulator</fullName>
    </recommendedName>
</protein>